<protein>
    <submittedName>
        <fullName evidence="1">Uncharacterized protein</fullName>
    </submittedName>
</protein>
<dbReference type="EMBL" id="CP001056">
    <property type="protein sequence ID" value="ACD23610.1"/>
    <property type="molecule type" value="Genomic_DNA"/>
</dbReference>
<gene>
    <name evidence="1" type="ordered locus">CLL_A0311</name>
</gene>
<accession>U4P1J1</accession>
<dbReference type="AlphaFoldDB" id="B2TIP8"/>
<dbReference type="HOGENOM" id="CLU_154514_0_0_9"/>
<reference evidence="1" key="2">
    <citation type="submission" date="2009-08" db="EMBL/GenBank/DDBJ databases">
        <authorList>
            <person name="Shrivastava S."/>
            <person name="Brinkac L.M."/>
            <person name="Dodson R.J."/>
            <person name="Harkins D.M."/>
            <person name="Durkin A.S."/>
            <person name="Sutton G."/>
        </authorList>
    </citation>
    <scope>NUCLEOTIDE SEQUENCE</scope>
    <source>
        <strain evidence="1">Eklund 17B</strain>
    </source>
</reference>
<proteinExistence type="predicted"/>
<evidence type="ECO:0000313" key="1">
    <source>
        <dbReference type="EMBL" id="ACD23610.1"/>
    </source>
</evidence>
<reference evidence="1" key="1">
    <citation type="submission" date="2009-06" db="EMBL/GenBank/DDBJ databases">
        <authorList>
            <consortium name="US DOE Joint Genome Institute (JGI-PGF)"/>
            <person name="Lucas S."/>
            <person name="Copeland A."/>
            <person name="Lapidus A."/>
            <person name="Glavina del Rio T."/>
            <person name="Dalin E."/>
            <person name="Tice H."/>
            <person name="Bruce D."/>
            <person name="Goodwin L."/>
            <person name="Pitluck S."/>
            <person name="Kyrpides N."/>
            <person name="Mavromatis K."/>
            <person name="Ivanova N."/>
            <person name="Saunders E."/>
            <person name="Brettin T."/>
            <person name="Detter J.C."/>
            <person name="Han C."/>
            <person name="Larimer F."/>
            <person name="Land M."/>
            <person name="Hauser L."/>
            <person name="Markowitz V."/>
            <person name="Cheng J.-F."/>
            <person name="Hugenholtz P."/>
            <person name="Woyke T."/>
            <person name="Wu D."/>
            <person name="Gronow S."/>
            <person name="Klenk H.-P."/>
            <person name="Eisen J.A."/>
        </authorList>
    </citation>
    <scope>NUCLEOTIDE SEQUENCE</scope>
    <source>
        <strain evidence="1">Eklund 17B</strain>
    </source>
</reference>
<dbReference type="PATRIC" id="fig|935198.13.peg.286"/>
<sequence length="130" mass="15268">MFNIHDNEIVSYKVDLKNQKIIIHAEDNDLKPIKSTDIIFSDVLAHFFENQLNGSVIFDIGEYNINQFVNENSELLEKQKNYCWPIDYDTIEELTEKLLKDKYCYYVISSSYGLSGWVLAKNYEIINTNI</sequence>
<accession>B2TIP8</accession>
<organism evidence="1">
    <name type="scientific">Clostridium botulinum (strain Eklund 17B / Type B)</name>
    <dbReference type="NCBI Taxonomy" id="935198"/>
    <lineage>
        <taxon>Bacteria</taxon>
        <taxon>Bacillati</taxon>
        <taxon>Bacillota</taxon>
        <taxon>Clostridia</taxon>
        <taxon>Eubacteriales</taxon>
        <taxon>Clostridiaceae</taxon>
        <taxon>Clostridium</taxon>
    </lineage>
</organism>
<dbReference type="KEGG" id="cbk:CLL_A0311"/>
<name>B2TIP8_CLOBB</name>